<proteinExistence type="predicted"/>
<dbReference type="AlphaFoldDB" id="A0A9W4NZJ7"/>
<organism evidence="1 2">
    <name type="scientific">Penicillium egyptiacum</name>
    <dbReference type="NCBI Taxonomy" id="1303716"/>
    <lineage>
        <taxon>Eukaryota</taxon>
        <taxon>Fungi</taxon>
        <taxon>Dikarya</taxon>
        <taxon>Ascomycota</taxon>
        <taxon>Pezizomycotina</taxon>
        <taxon>Eurotiomycetes</taxon>
        <taxon>Eurotiomycetidae</taxon>
        <taxon>Eurotiales</taxon>
        <taxon>Aspergillaceae</taxon>
        <taxon>Penicillium</taxon>
    </lineage>
</organism>
<dbReference type="EMBL" id="CAJVRC010000839">
    <property type="protein sequence ID" value="CAG8888840.1"/>
    <property type="molecule type" value="Genomic_DNA"/>
</dbReference>
<accession>A0A9W4NZJ7</accession>
<dbReference type="Proteomes" id="UP001154252">
    <property type="component" value="Unassembled WGS sequence"/>
</dbReference>
<keyword evidence="2" id="KW-1185">Reference proteome</keyword>
<dbReference type="OrthoDB" id="5343383at2759"/>
<sequence length="503" mass="58442">MAYDRDEFIHLLTDYYNFCNRVFWNGTVVQAPTDGWPSINQETLANLKRSDTVIDLLRNIPYIDYPKYREPLIMDNTFTVDYRCEDIQKKILEGSIEGVAEPYTGQATPPSCAVIALSHGRNGYEVILDTNDGYIYWGDAEGGHDEPAPELNHILEQFEGDEVNQWRFGFNVYEPADFFMLCKERFRDLSWIGLHPCEMSVMRRNMGWEYESEPDSDSDPEDYYSHNKLARKMKKAGWPGDGEGRDWDQAKFERLVYEEYCRLCGEGFKTSDDREFVWLGDYQLLQLEQGSSELPRPQLYHPGVQVNVPYIHAACWTVVAGFLERRGESIDHKWLSRFWKHLEYPSLCFSSMRHGSNPIELEEDLCQIRDSDAKSFAILHAEGNYSGQREIGFALPVDIDIIHLIYGLLDYGDMESLQYATGVSPSIALWLERGRMYRDFKDSEFTTATRTTCEVVDRIQRALWNIHHHPDEFRHAVNYKLLWENVETVFACMSDDVLGSETI</sequence>
<name>A0A9W4NZJ7_9EURO</name>
<evidence type="ECO:0000313" key="1">
    <source>
        <dbReference type="EMBL" id="CAG8888840.1"/>
    </source>
</evidence>
<reference evidence="1" key="1">
    <citation type="submission" date="2021-07" db="EMBL/GenBank/DDBJ databases">
        <authorList>
            <person name="Branca A.L. A."/>
        </authorList>
    </citation>
    <scope>NUCLEOTIDE SEQUENCE</scope>
</reference>
<gene>
    <name evidence="1" type="ORF">PEGY_LOCUS1816</name>
</gene>
<evidence type="ECO:0000313" key="2">
    <source>
        <dbReference type="Proteomes" id="UP001154252"/>
    </source>
</evidence>
<protein>
    <submittedName>
        <fullName evidence="1">Uncharacterized protein</fullName>
    </submittedName>
</protein>
<comment type="caution">
    <text evidence="1">The sequence shown here is derived from an EMBL/GenBank/DDBJ whole genome shotgun (WGS) entry which is preliminary data.</text>
</comment>